<dbReference type="EMBL" id="QGMI01000280">
    <property type="protein sequence ID" value="TVY43401.1"/>
    <property type="molecule type" value="Genomic_DNA"/>
</dbReference>
<comment type="caution">
    <text evidence="1">The sequence shown here is derived from an EMBL/GenBank/DDBJ whole genome shotgun (WGS) entry which is preliminary data.</text>
</comment>
<evidence type="ECO:0008006" key="3">
    <source>
        <dbReference type="Google" id="ProtNLM"/>
    </source>
</evidence>
<sequence length="531" mass="59825">MGTADVSIAATALAIALVAFVTALGQLLQQYFATADGYRRCQRSVMGEWASRTRLRWRWREFRFETLYSTPEIFMTSSGRDRSGQVLIEGATNSRALTLAPYPDPPASPHGIRNINETVCWVTFLHQLHMLGARNGISDTLGISLPALCFQERSWDFQLPDVVRPLAVCTVSDIAIMARRLGMRWKDFRPYDGSLKAEGHFQVMTSTNVRSLGILLQYSYTGNEDWRPAFRSGLIRGFTKQKEERYIPTTGADLLGFGYISGNAGIHIPRFTIGTQDEIVTSLSLLDETGQSAIYLRKVLQENPGFHLPTGDLVAMTMQMVRLRGRSHVQVPAPSENMHGFSTSPNGRQAFRLCLERCVSEGSYKLGPQTVAVLLACKHLAETWKDWEAERVDSAEVLDIPDRLVPNYLDAVHDQFDNLSQWVINQKGPIYRNVLGAHIRHAIVRIGRDPNLLKWLTLPDSEADVEAYFAVWPTILADVSYDNDEYDEQALFDIWVVMLFRACCWGACHFFVPGERVPSEYYGSQLPVYIG</sequence>
<reference evidence="1 2" key="1">
    <citation type="submission" date="2018-05" db="EMBL/GenBank/DDBJ databases">
        <title>Genome sequencing and assembly of the regulated plant pathogen Lachnellula willkommii and related sister species for the development of diagnostic species identification markers.</title>
        <authorList>
            <person name="Giroux E."/>
            <person name="Bilodeau G."/>
        </authorList>
    </citation>
    <scope>NUCLEOTIDE SEQUENCE [LARGE SCALE GENOMIC DNA]</scope>
    <source>
        <strain evidence="1 2">CBS 160.35</strain>
    </source>
</reference>
<evidence type="ECO:0000313" key="2">
    <source>
        <dbReference type="Proteomes" id="UP000443090"/>
    </source>
</evidence>
<organism evidence="1 2">
    <name type="scientific">Lachnellula occidentalis</name>
    <dbReference type="NCBI Taxonomy" id="215460"/>
    <lineage>
        <taxon>Eukaryota</taxon>
        <taxon>Fungi</taxon>
        <taxon>Dikarya</taxon>
        <taxon>Ascomycota</taxon>
        <taxon>Pezizomycotina</taxon>
        <taxon>Leotiomycetes</taxon>
        <taxon>Helotiales</taxon>
        <taxon>Lachnaceae</taxon>
        <taxon>Lachnellula</taxon>
    </lineage>
</organism>
<evidence type="ECO:0000313" key="1">
    <source>
        <dbReference type="EMBL" id="TVY43401.1"/>
    </source>
</evidence>
<keyword evidence="2" id="KW-1185">Reference proteome</keyword>
<dbReference type="Proteomes" id="UP000443090">
    <property type="component" value="Unassembled WGS sequence"/>
</dbReference>
<dbReference type="OrthoDB" id="5227693at2759"/>
<protein>
    <recommendedName>
        <fullName evidence="3">Modin</fullName>
    </recommendedName>
</protein>
<dbReference type="AlphaFoldDB" id="A0A8H8RWQ1"/>
<proteinExistence type="predicted"/>
<gene>
    <name evidence="1" type="ORF">LOCC1_G004571</name>
</gene>
<accession>A0A8H8RWQ1</accession>
<name>A0A8H8RWQ1_9HELO</name>